<dbReference type="RefSeq" id="WP_344644045.1">
    <property type="nucleotide sequence ID" value="NZ_BAAASS010000006.1"/>
</dbReference>
<dbReference type="Proteomes" id="UP001596156">
    <property type="component" value="Unassembled WGS sequence"/>
</dbReference>
<name>A0ABW0DEU6_STRFI</name>
<organism evidence="2 3">
    <name type="scientific">Streptomyces fimbriatus</name>
    <dbReference type="NCBI Taxonomy" id="68197"/>
    <lineage>
        <taxon>Bacteria</taxon>
        <taxon>Bacillati</taxon>
        <taxon>Actinomycetota</taxon>
        <taxon>Actinomycetes</taxon>
        <taxon>Kitasatosporales</taxon>
        <taxon>Streptomycetaceae</taxon>
        <taxon>Streptomyces</taxon>
    </lineage>
</organism>
<evidence type="ECO:0000313" key="3">
    <source>
        <dbReference type="Proteomes" id="UP001596156"/>
    </source>
</evidence>
<dbReference type="EMBL" id="JBHSKL010000047">
    <property type="protein sequence ID" value="MFC5229009.1"/>
    <property type="molecule type" value="Genomic_DNA"/>
</dbReference>
<reference evidence="3" key="1">
    <citation type="journal article" date="2019" name="Int. J. Syst. Evol. Microbiol.">
        <title>The Global Catalogue of Microorganisms (GCM) 10K type strain sequencing project: providing services to taxonomists for standard genome sequencing and annotation.</title>
        <authorList>
            <consortium name="The Broad Institute Genomics Platform"/>
            <consortium name="The Broad Institute Genome Sequencing Center for Infectious Disease"/>
            <person name="Wu L."/>
            <person name="Ma J."/>
        </authorList>
    </citation>
    <scope>NUCLEOTIDE SEQUENCE [LARGE SCALE GENOMIC DNA]</scope>
    <source>
        <strain evidence="3">CCM 8479</strain>
    </source>
</reference>
<evidence type="ECO:0000256" key="1">
    <source>
        <dbReference type="SAM" id="MobiDB-lite"/>
    </source>
</evidence>
<keyword evidence="3" id="KW-1185">Reference proteome</keyword>
<feature type="compositionally biased region" description="Basic residues" evidence="1">
    <location>
        <begin position="25"/>
        <end position="42"/>
    </location>
</feature>
<accession>A0ABW0DEU6</accession>
<feature type="region of interest" description="Disordered" evidence="1">
    <location>
        <begin position="1"/>
        <end position="63"/>
    </location>
</feature>
<evidence type="ECO:0000313" key="2">
    <source>
        <dbReference type="EMBL" id="MFC5229009.1"/>
    </source>
</evidence>
<gene>
    <name evidence="2" type="ORF">ACFPN6_31560</name>
</gene>
<sequence>MLRSARLPGGRGLAALRHRQADGVRHRRRDRRPSRLRGRRRHPGPDRTRGEAPLASGHPGLGFWNRPGLTDAFRARLTGPLDGHRTAYVRGRT</sequence>
<proteinExistence type="predicted"/>
<protein>
    <submittedName>
        <fullName evidence="2">Uncharacterized protein</fullName>
    </submittedName>
</protein>
<comment type="caution">
    <text evidence="2">The sequence shown here is derived from an EMBL/GenBank/DDBJ whole genome shotgun (WGS) entry which is preliminary data.</text>
</comment>